<protein>
    <submittedName>
        <fullName evidence="2">Uncharacterized protein</fullName>
    </submittedName>
</protein>
<evidence type="ECO:0000313" key="3">
    <source>
        <dbReference type="Proteomes" id="UP000238479"/>
    </source>
</evidence>
<feature type="chain" id="PRO_5015130951" evidence="1">
    <location>
        <begin position="17"/>
        <end position="52"/>
    </location>
</feature>
<proteinExistence type="predicted"/>
<dbReference type="EMBL" id="PDCK01000042">
    <property type="protein sequence ID" value="PRQ39216.1"/>
    <property type="molecule type" value="Genomic_DNA"/>
</dbReference>
<evidence type="ECO:0000313" key="2">
    <source>
        <dbReference type="EMBL" id="PRQ39216.1"/>
    </source>
</evidence>
<gene>
    <name evidence="2" type="ORF">RchiOBHm_Chr4g0422721</name>
</gene>
<organism evidence="2 3">
    <name type="scientific">Rosa chinensis</name>
    <name type="common">China rose</name>
    <dbReference type="NCBI Taxonomy" id="74649"/>
    <lineage>
        <taxon>Eukaryota</taxon>
        <taxon>Viridiplantae</taxon>
        <taxon>Streptophyta</taxon>
        <taxon>Embryophyta</taxon>
        <taxon>Tracheophyta</taxon>
        <taxon>Spermatophyta</taxon>
        <taxon>Magnoliopsida</taxon>
        <taxon>eudicotyledons</taxon>
        <taxon>Gunneridae</taxon>
        <taxon>Pentapetalae</taxon>
        <taxon>rosids</taxon>
        <taxon>fabids</taxon>
        <taxon>Rosales</taxon>
        <taxon>Rosaceae</taxon>
        <taxon>Rosoideae</taxon>
        <taxon>Rosoideae incertae sedis</taxon>
        <taxon>Rosa</taxon>
    </lineage>
</organism>
<dbReference type="Proteomes" id="UP000238479">
    <property type="component" value="Chromosome 4"/>
</dbReference>
<evidence type="ECO:0000256" key="1">
    <source>
        <dbReference type="SAM" id="SignalP"/>
    </source>
</evidence>
<feature type="signal peptide" evidence="1">
    <location>
        <begin position="1"/>
        <end position="16"/>
    </location>
</feature>
<comment type="caution">
    <text evidence="2">The sequence shown here is derived from an EMBL/GenBank/DDBJ whole genome shotgun (WGS) entry which is preliminary data.</text>
</comment>
<dbReference type="AlphaFoldDB" id="A0A2P6QYJ8"/>
<name>A0A2P6QYJ8_ROSCH</name>
<keyword evidence="3" id="KW-1185">Reference proteome</keyword>
<reference evidence="2 3" key="1">
    <citation type="journal article" date="2018" name="Nat. Genet.">
        <title>The Rosa genome provides new insights in the design of modern roses.</title>
        <authorList>
            <person name="Bendahmane M."/>
        </authorList>
    </citation>
    <scope>NUCLEOTIDE SEQUENCE [LARGE SCALE GENOMIC DNA]</scope>
    <source>
        <strain evidence="3">cv. Old Blush</strain>
    </source>
</reference>
<dbReference type="Gramene" id="PRQ39216">
    <property type="protein sequence ID" value="PRQ39216"/>
    <property type="gene ID" value="RchiOBHm_Chr4g0422721"/>
</dbReference>
<keyword evidence="1" id="KW-0732">Signal</keyword>
<sequence length="52" mass="6289">MFVLWMSMFYTFSTLGDINIDSSVLELVIKVTFLWNERLNDHLHYHASREMH</sequence>
<accession>A0A2P6QYJ8</accession>